<dbReference type="PANTHER" id="PTHR15615">
    <property type="match status" value="1"/>
</dbReference>
<keyword evidence="3" id="KW-1185">Reference proteome</keyword>
<dbReference type="Proteomes" id="UP000799437">
    <property type="component" value="Unassembled WGS sequence"/>
</dbReference>
<dbReference type="PANTHER" id="PTHR15615:SF118">
    <property type="entry name" value="CYCLIN, HYPOTHETICAL (EUROFUNG)"/>
    <property type="match status" value="1"/>
</dbReference>
<dbReference type="InterPro" id="IPR013922">
    <property type="entry name" value="Cyclin_PHO80-like"/>
</dbReference>
<feature type="compositionally biased region" description="Polar residues" evidence="1">
    <location>
        <begin position="356"/>
        <end position="380"/>
    </location>
</feature>
<dbReference type="OrthoDB" id="244495at2759"/>
<evidence type="ECO:0000313" key="3">
    <source>
        <dbReference type="Proteomes" id="UP000799437"/>
    </source>
</evidence>
<feature type="compositionally biased region" description="Low complexity" evidence="1">
    <location>
        <begin position="327"/>
        <end position="337"/>
    </location>
</feature>
<evidence type="ECO:0000313" key="2">
    <source>
        <dbReference type="EMBL" id="KAF2759002.1"/>
    </source>
</evidence>
<dbReference type="Gene3D" id="1.10.472.10">
    <property type="entry name" value="Cyclin-like"/>
    <property type="match status" value="1"/>
</dbReference>
<organism evidence="2 3">
    <name type="scientific">Pseudovirgaria hyperparasitica</name>
    <dbReference type="NCBI Taxonomy" id="470096"/>
    <lineage>
        <taxon>Eukaryota</taxon>
        <taxon>Fungi</taxon>
        <taxon>Dikarya</taxon>
        <taxon>Ascomycota</taxon>
        <taxon>Pezizomycotina</taxon>
        <taxon>Dothideomycetes</taxon>
        <taxon>Dothideomycetes incertae sedis</taxon>
        <taxon>Acrospermales</taxon>
        <taxon>Acrospermaceae</taxon>
        <taxon>Pseudovirgaria</taxon>
    </lineage>
</organism>
<dbReference type="GeneID" id="54481884"/>
<evidence type="ECO:0008006" key="4">
    <source>
        <dbReference type="Google" id="ProtNLM"/>
    </source>
</evidence>
<feature type="region of interest" description="Disordered" evidence="1">
    <location>
        <begin position="478"/>
        <end position="531"/>
    </location>
</feature>
<reference evidence="2" key="1">
    <citation type="journal article" date="2020" name="Stud. Mycol.">
        <title>101 Dothideomycetes genomes: a test case for predicting lifestyles and emergence of pathogens.</title>
        <authorList>
            <person name="Haridas S."/>
            <person name="Albert R."/>
            <person name="Binder M."/>
            <person name="Bloem J."/>
            <person name="Labutti K."/>
            <person name="Salamov A."/>
            <person name="Andreopoulos B."/>
            <person name="Baker S."/>
            <person name="Barry K."/>
            <person name="Bills G."/>
            <person name="Bluhm B."/>
            <person name="Cannon C."/>
            <person name="Castanera R."/>
            <person name="Culley D."/>
            <person name="Daum C."/>
            <person name="Ezra D."/>
            <person name="Gonzalez J."/>
            <person name="Henrissat B."/>
            <person name="Kuo A."/>
            <person name="Liang C."/>
            <person name="Lipzen A."/>
            <person name="Lutzoni F."/>
            <person name="Magnuson J."/>
            <person name="Mondo S."/>
            <person name="Nolan M."/>
            <person name="Ohm R."/>
            <person name="Pangilinan J."/>
            <person name="Park H.-J."/>
            <person name="Ramirez L."/>
            <person name="Alfaro M."/>
            <person name="Sun H."/>
            <person name="Tritt A."/>
            <person name="Yoshinaga Y."/>
            <person name="Zwiers L.-H."/>
            <person name="Turgeon B."/>
            <person name="Goodwin S."/>
            <person name="Spatafora J."/>
            <person name="Crous P."/>
            <person name="Grigoriev I."/>
        </authorList>
    </citation>
    <scope>NUCLEOTIDE SEQUENCE</scope>
    <source>
        <strain evidence="2">CBS 121739</strain>
    </source>
</reference>
<name>A0A6A6W824_9PEZI</name>
<dbReference type="GO" id="GO:0016538">
    <property type="term" value="F:cyclin-dependent protein serine/threonine kinase regulator activity"/>
    <property type="evidence" value="ECO:0007669"/>
    <property type="project" value="TreeGrafter"/>
</dbReference>
<dbReference type="RefSeq" id="XP_033601453.1">
    <property type="nucleotide sequence ID" value="XM_033740830.1"/>
</dbReference>
<feature type="compositionally biased region" description="Low complexity" evidence="1">
    <location>
        <begin position="27"/>
        <end position="39"/>
    </location>
</feature>
<dbReference type="EMBL" id="ML996570">
    <property type="protein sequence ID" value="KAF2759002.1"/>
    <property type="molecule type" value="Genomic_DNA"/>
</dbReference>
<dbReference type="GO" id="GO:0005634">
    <property type="term" value="C:nucleus"/>
    <property type="evidence" value="ECO:0007669"/>
    <property type="project" value="TreeGrafter"/>
</dbReference>
<evidence type="ECO:0000256" key="1">
    <source>
        <dbReference type="SAM" id="MobiDB-lite"/>
    </source>
</evidence>
<dbReference type="CDD" id="cd20557">
    <property type="entry name" value="CYCLIN_ScPCL1-like"/>
    <property type="match status" value="1"/>
</dbReference>
<dbReference type="GO" id="GO:0000307">
    <property type="term" value="C:cyclin-dependent protein kinase holoenzyme complex"/>
    <property type="evidence" value="ECO:0007669"/>
    <property type="project" value="TreeGrafter"/>
</dbReference>
<gene>
    <name evidence="2" type="ORF">EJ05DRAFT_329080</name>
</gene>
<dbReference type="AlphaFoldDB" id="A0A6A6W824"/>
<feature type="region of interest" description="Disordered" evidence="1">
    <location>
        <begin position="327"/>
        <end position="416"/>
    </location>
</feature>
<feature type="region of interest" description="Disordered" evidence="1">
    <location>
        <begin position="1"/>
        <end position="20"/>
    </location>
</feature>
<feature type="compositionally biased region" description="Low complexity" evidence="1">
    <location>
        <begin position="481"/>
        <end position="507"/>
    </location>
</feature>
<feature type="region of interest" description="Disordered" evidence="1">
    <location>
        <begin position="115"/>
        <end position="150"/>
    </location>
</feature>
<dbReference type="GO" id="GO:0019901">
    <property type="term" value="F:protein kinase binding"/>
    <property type="evidence" value="ECO:0007669"/>
    <property type="project" value="InterPro"/>
</dbReference>
<feature type="region of interest" description="Disordered" evidence="1">
    <location>
        <begin position="27"/>
        <end position="60"/>
    </location>
</feature>
<accession>A0A6A6W824</accession>
<protein>
    <recommendedName>
        <fullName evidence="4">Cyclin-domain-containing protein</fullName>
    </recommendedName>
</protein>
<proteinExistence type="predicted"/>
<feature type="compositionally biased region" description="Basic and acidic residues" evidence="1">
    <location>
        <begin position="389"/>
        <end position="401"/>
    </location>
</feature>
<sequence>MLSMPHAVGRTPFDTLSHRSKQDQILLPLPKSSSIPPFSQSTAYSRPPLTTAPPTPPTDMNFHNTSLLPSYAPPNAHTHSDANWGNGRGMEEVISQAGMGPGTCSFRPVQEVSNSSSSQYVASGKNHSRKSSNNEIAPSLQIPDTIKTPQSGMPQLAAEITCLFWFESSATLQEVLHPTSPRKRPIPLCPEAMPSTGFRKWVATILSTTQVTPNVILLALMFVYRLKKSNPTVKGKLGSEYRLLTVALMLGNKFLDDNTYTNKTWAEVSGISVTEVHVMEVEFLSNMRYSLFTSEKQWNEWHVTLGKFGTFFDRASRVNMELAQRLSGPSTPTLLVPPTLPTPPTSSCRTSPPFGHSQSPNHKLRNNTPLLYPQTSSTAISPIGPLPEQDFRPNGRKRSYDDASQAPPPKRLQHQYHPTNIITNPGSTAQMMPTVAAPTLPRLPNLSIPLGQSLQSLSVPQLPPPGNRAMSLVYPPPNHWSQPQMTPMPTTTTSGPVVSQVPSSSMSVHEQSRQLSPFPGSANGSPNSVHFPASRLSPSYYLQQRQSPYRPVRHVHTLLHPPPSASMHNPNRSMSNDQMHYQPLGRPLTERRAGTLPYMHHEAWPVTNQFNQFPVLPQPDFSRV</sequence>
<dbReference type="Pfam" id="PF08613">
    <property type="entry name" value="Cyclin"/>
    <property type="match status" value="1"/>
</dbReference>